<feature type="non-terminal residue" evidence="3">
    <location>
        <position position="1"/>
    </location>
</feature>
<name>A0A383DX28_9ZZZZ</name>
<accession>A0A383DX28</accession>
<feature type="transmembrane region" description="Helical" evidence="1">
    <location>
        <begin position="54"/>
        <end position="73"/>
    </location>
</feature>
<dbReference type="InterPro" id="IPR046711">
    <property type="entry name" value="DUF6784"/>
</dbReference>
<dbReference type="EMBL" id="UINC01220911">
    <property type="protein sequence ID" value="SVE49031.1"/>
    <property type="molecule type" value="Genomic_DNA"/>
</dbReference>
<sequence length="158" mass="18002">IASILIGVAVTCFSSLKFIYHQGAFNLERWVYNIGYHGLNKANSAIQNPYDPNLPAILSSGFGAAITGFLLYMRHRFLWWPFHPIGYIVGVTYAPCHLWFSTLLGWGIKILVLKFFGVGAYHRFRPMFLGLIIGEYFMSASWVFVGLFTRVSYWGLPH</sequence>
<reference evidence="3" key="1">
    <citation type="submission" date="2018-05" db="EMBL/GenBank/DDBJ databases">
        <authorList>
            <person name="Lanie J.A."/>
            <person name="Ng W.-L."/>
            <person name="Kazmierczak K.M."/>
            <person name="Andrzejewski T.M."/>
            <person name="Davidsen T.M."/>
            <person name="Wayne K.J."/>
            <person name="Tettelin H."/>
            <person name="Glass J.I."/>
            <person name="Rusch D."/>
            <person name="Podicherti R."/>
            <person name="Tsui H.-C.T."/>
            <person name="Winkler M.E."/>
        </authorList>
    </citation>
    <scope>NUCLEOTIDE SEQUENCE</scope>
</reference>
<evidence type="ECO:0000259" key="2">
    <source>
        <dbReference type="Pfam" id="PF20580"/>
    </source>
</evidence>
<gene>
    <name evidence="3" type="ORF">METZ01_LOCUS501885</name>
</gene>
<dbReference type="Pfam" id="PF20580">
    <property type="entry name" value="DUF6784"/>
    <property type="match status" value="1"/>
</dbReference>
<evidence type="ECO:0000313" key="3">
    <source>
        <dbReference type="EMBL" id="SVE49031.1"/>
    </source>
</evidence>
<organism evidence="3">
    <name type="scientific">marine metagenome</name>
    <dbReference type="NCBI Taxonomy" id="408172"/>
    <lineage>
        <taxon>unclassified sequences</taxon>
        <taxon>metagenomes</taxon>
        <taxon>ecological metagenomes</taxon>
    </lineage>
</organism>
<protein>
    <recommendedName>
        <fullName evidence="2">DUF6784 domain-containing protein</fullName>
    </recommendedName>
</protein>
<keyword evidence="1" id="KW-0812">Transmembrane</keyword>
<evidence type="ECO:0000256" key="1">
    <source>
        <dbReference type="SAM" id="Phobius"/>
    </source>
</evidence>
<keyword evidence="1" id="KW-0472">Membrane</keyword>
<proteinExistence type="predicted"/>
<dbReference type="AlphaFoldDB" id="A0A383DX28"/>
<feature type="transmembrane region" description="Helical" evidence="1">
    <location>
        <begin position="128"/>
        <end position="148"/>
    </location>
</feature>
<keyword evidence="1" id="KW-1133">Transmembrane helix</keyword>
<feature type="domain" description="DUF6784" evidence="2">
    <location>
        <begin position="60"/>
        <end position="153"/>
    </location>
</feature>